<evidence type="ECO:0000313" key="2">
    <source>
        <dbReference type="Proteomes" id="UP000027222"/>
    </source>
</evidence>
<keyword evidence="2" id="KW-1185">Reference proteome</keyword>
<reference evidence="2" key="1">
    <citation type="journal article" date="2014" name="Proc. Natl. Acad. Sci. U.S.A.">
        <title>Extensive sampling of basidiomycete genomes demonstrates inadequacy of the white-rot/brown-rot paradigm for wood decay fungi.</title>
        <authorList>
            <person name="Riley R."/>
            <person name="Salamov A.A."/>
            <person name="Brown D.W."/>
            <person name="Nagy L.G."/>
            <person name="Floudas D."/>
            <person name="Held B.W."/>
            <person name="Levasseur A."/>
            <person name="Lombard V."/>
            <person name="Morin E."/>
            <person name="Otillar R."/>
            <person name="Lindquist E.A."/>
            <person name="Sun H."/>
            <person name="LaButti K.M."/>
            <person name="Schmutz J."/>
            <person name="Jabbour D."/>
            <person name="Luo H."/>
            <person name="Baker S.E."/>
            <person name="Pisabarro A.G."/>
            <person name="Walton J.D."/>
            <person name="Blanchette R.A."/>
            <person name="Henrissat B."/>
            <person name="Martin F."/>
            <person name="Cullen D."/>
            <person name="Hibbett D.S."/>
            <person name="Grigoriev I.V."/>
        </authorList>
    </citation>
    <scope>NUCLEOTIDE SEQUENCE [LARGE SCALE GENOMIC DNA]</scope>
    <source>
        <strain evidence="2">CBS 339.88</strain>
    </source>
</reference>
<gene>
    <name evidence="1" type="ORF">GALMADRAFT_217653</name>
</gene>
<accession>A0A067SBM9</accession>
<dbReference type="Proteomes" id="UP000027222">
    <property type="component" value="Unassembled WGS sequence"/>
</dbReference>
<dbReference type="HOGENOM" id="CLU_1619129_0_0_1"/>
<name>A0A067SBM9_GALM3</name>
<sequence length="164" mass="19074">MFAYKQKDTTQEITSVMKVALFYPFHFHTVGYQPHNPQVLGAVDSNNRLTVGTTIEVVYSTAPIFVNKLTRPHPHRLHLDAIIEIFQDFVKFRASGVSGVTTHDIAILVPINWTQPPRRVYFKHLILYRWLKPVDCLYLNYYTTEHMTFAIGKLLGLYERAEYT</sequence>
<evidence type="ECO:0000313" key="1">
    <source>
        <dbReference type="EMBL" id="KDR65169.1"/>
    </source>
</evidence>
<organism evidence="1 2">
    <name type="scientific">Galerina marginata (strain CBS 339.88)</name>
    <dbReference type="NCBI Taxonomy" id="685588"/>
    <lineage>
        <taxon>Eukaryota</taxon>
        <taxon>Fungi</taxon>
        <taxon>Dikarya</taxon>
        <taxon>Basidiomycota</taxon>
        <taxon>Agaricomycotina</taxon>
        <taxon>Agaricomycetes</taxon>
        <taxon>Agaricomycetidae</taxon>
        <taxon>Agaricales</taxon>
        <taxon>Agaricineae</taxon>
        <taxon>Strophariaceae</taxon>
        <taxon>Galerina</taxon>
    </lineage>
</organism>
<dbReference type="EMBL" id="KL142489">
    <property type="protein sequence ID" value="KDR65169.1"/>
    <property type="molecule type" value="Genomic_DNA"/>
</dbReference>
<dbReference type="AlphaFoldDB" id="A0A067SBM9"/>
<proteinExistence type="predicted"/>
<protein>
    <submittedName>
        <fullName evidence="1">Uncharacterized protein</fullName>
    </submittedName>
</protein>